<dbReference type="RefSeq" id="WP_147306838.1">
    <property type="nucleotide sequence ID" value="NZ_QTTN01000026.1"/>
</dbReference>
<organism evidence="1 2">
    <name type="scientific">Paenibacillus taihuensis</name>
    <dbReference type="NCBI Taxonomy" id="1156355"/>
    <lineage>
        <taxon>Bacteria</taxon>
        <taxon>Bacillati</taxon>
        <taxon>Bacillota</taxon>
        <taxon>Bacilli</taxon>
        <taxon>Bacillales</taxon>
        <taxon>Paenibacillaceae</taxon>
        <taxon>Paenibacillus</taxon>
    </lineage>
</organism>
<accession>A0A3D9RHV0</accession>
<sequence length="105" mass="11367">MSTIKSVLNYTRALDSNASNDPTVLATYPDRLLLLEWGHFVPLGTSFIETNCFVGFLNNTIGSISVTFDLMITGTTVSDLAGTAGCRLSRRQPGLFTEQFACVPS</sequence>
<reference evidence="1 2" key="1">
    <citation type="submission" date="2018-08" db="EMBL/GenBank/DDBJ databases">
        <title>Genomic Encyclopedia of Type Strains, Phase III (KMG-III): the genomes of soil and plant-associated and newly described type strains.</title>
        <authorList>
            <person name="Whitman W."/>
        </authorList>
    </citation>
    <scope>NUCLEOTIDE SEQUENCE [LARGE SCALE GENOMIC DNA]</scope>
    <source>
        <strain evidence="1 2">CGMCC 1.10966</strain>
    </source>
</reference>
<name>A0A3D9RHV0_9BACL</name>
<dbReference type="AlphaFoldDB" id="A0A3D9RHV0"/>
<dbReference type="Proteomes" id="UP000256304">
    <property type="component" value="Unassembled WGS sequence"/>
</dbReference>
<proteinExistence type="predicted"/>
<protein>
    <submittedName>
        <fullName evidence="1">Uncharacterized protein</fullName>
    </submittedName>
</protein>
<gene>
    <name evidence="1" type="ORF">A8990_12620</name>
</gene>
<keyword evidence="2" id="KW-1185">Reference proteome</keyword>
<evidence type="ECO:0000313" key="2">
    <source>
        <dbReference type="Proteomes" id="UP000256304"/>
    </source>
</evidence>
<evidence type="ECO:0000313" key="1">
    <source>
        <dbReference type="EMBL" id="REE78546.1"/>
    </source>
</evidence>
<comment type="caution">
    <text evidence="1">The sequence shown here is derived from an EMBL/GenBank/DDBJ whole genome shotgun (WGS) entry which is preliminary data.</text>
</comment>
<dbReference type="EMBL" id="QTTN01000026">
    <property type="protein sequence ID" value="REE78546.1"/>
    <property type="molecule type" value="Genomic_DNA"/>
</dbReference>